<dbReference type="AlphaFoldDB" id="A0A4R4ZGR6"/>
<keyword evidence="4" id="KW-1185">Reference proteome</keyword>
<dbReference type="InterPro" id="IPR036291">
    <property type="entry name" value="NAD(P)-bd_dom_sf"/>
</dbReference>
<dbReference type="GO" id="GO:0016491">
    <property type="term" value="F:oxidoreductase activity"/>
    <property type="evidence" value="ECO:0007669"/>
    <property type="project" value="UniProtKB-KW"/>
</dbReference>
<dbReference type="InterPro" id="IPR028939">
    <property type="entry name" value="P5C_Rdtase_cat_N"/>
</dbReference>
<dbReference type="RefSeq" id="WP_132608006.1">
    <property type="nucleotide sequence ID" value="NZ_SMKQ01000001.1"/>
</dbReference>
<dbReference type="PANTHER" id="PTHR14239">
    <property type="entry name" value="DUDULIN-RELATED"/>
    <property type="match status" value="1"/>
</dbReference>
<gene>
    <name evidence="3" type="ORF">E1286_00490</name>
</gene>
<sequence>MATLGLIGSGLIGGTLARLAVNSGLDVVLSNSREPQTLSELVTDLGPRARAGTPQEAAAAGDWVVVTIPLKAYRSVPQEPLAGRTVLDTNNYYPQRDGAFPELDAKETTTSELLQRHLPGAHVVKAFNNIFFRHLADLPRPAGAQDRTALPIAGDDAGAKARATELLDLLGYDAVDAGPLAEGWRFEPGTPVYGIPYAAEASPRFAELPAGPAPATEIAKLLEAARR</sequence>
<reference evidence="3 4" key="1">
    <citation type="submission" date="2019-03" db="EMBL/GenBank/DDBJ databases">
        <title>Draft genome sequences of novel Actinobacteria.</title>
        <authorList>
            <person name="Sahin N."/>
            <person name="Ay H."/>
            <person name="Saygin H."/>
        </authorList>
    </citation>
    <scope>NUCLEOTIDE SEQUENCE [LARGE SCALE GENOMIC DNA]</scope>
    <source>
        <strain evidence="3 4">CH32</strain>
    </source>
</reference>
<proteinExistence type="predicted"/>
<evidence type="ECO:0000259" key="2">
    <source>
        <dbReference type="Pfam" id="PF03807"/>
    </source>
</evidence>
<organism evidence="3 4">
    <name type="scientific">Nonomuraea terrae</name>
    <dbReference type="NCBI Taxonomy" id="2530383"/>
    <lineage>
        <taxon>Bacteria</taxon>
        <taxon>Bacillati</taxon>
        <taxon>Actinomycetota</taxon>
        <taxon>Actinomycetes</taxon>
        <taxon>Streptosporangiales</taxon>
        <taxon>Streptosporangiaceae</taxon>
        <taxon>Nonomuraea</taxon>
    </lineage>
</organism>
<evidence type="ECO:0000313" key="3">
    <source>
        <dbReference type="EMBL" id="TDD57236.1"/>
    </source>
</evidence>
<evidence type="ECO:0000313" key="4">
    <source>
        <dbReference type="Proteomes" id="UP000295302"/>
    </source>
</evidence>
<comment type="caution">
    <text evidence="3">The sequence shown here is derived from an EMBL/GenBank/DDBJ whole genome shotgun (WGS) entry which is preliminary data.</text>
</comment>
<dbReference type="InterPro" id="IPR051267">
    <property type="entry name" value="STEAP_metalloreductase"/>
</dbReference>
<evidence type="ECO:0000256" key="1">
    <source>
        <dbReference type="ARBA" id="ARBA00023002"/>
    </source>
</evidence>
<protein>
    <submittedName>
        <fullName evidence="3">NADP oxidoreductase</fullName>
    </submittedName>
</protein>
<name>A0A4R4ZGR6_9ACTN</name>
<feature type="domain" description="Pyrroline-5-carboxylate reductase catalytic N-terminal" evidence="2">
    <location>
        <begin position="4"/>
        <end position="91"/>
    </location>
</feature>
<dbReference type="Pfam" id="PF03807">
    <property type="entry name" value="F420_oxidored"/>
    <property type="match status" value="1"/>
</dbReference>
<accession>A0A4R4ZGR6</accession>
<dbReference type="OrthoDB" id="1523398at2"/>
<dbReference type="SUPFAM" id="SSF51735">
    <property type="entry name" value="NAD(P)-binding Rossmann-fold domains"/>
    <property type="match status" value="1"/>
</dbReference>
<dbReference type="Proteomes" id="UP000295302">
    <property type="component" value="Unassembled WGS sequence"/>
</dbReference>
<keyword evidence="1" id="KW-0560">Oxidoreductase</keyword>
<dbReference type="Gene3D" id="3.40.50.720">
    <property type="entry name" value="NAD(P)-binding Rossmann-like Domain"/>
    <property type="match status" value="1"/>
</dbReference>
<dbReference type="EMBL" id="SMKQ01000001">
    <property type="protein sequence ID" value="TDD57236.1"/>
    <property type="molecule type" value="Genomic_DNA"/>
</dbReference>